<dbReference type="InterPro" id="IPR036259">
    <property type="entry name" value="MFS_trans_sf"/>
</dbReference>
<feature type="transmembrane region" description="Helical" evidence="6">
    <location>
        <begin position="257"/>
        <end position="279"/>
    </location>
</feature>
<keyword evidence="2" id="KW-1003">Cell membrane</keyword>
<feature type="transmembrane region" description="Helical" evidence="6">
    <location>
        <begin position="377"/>
        <end position="397"/>
    </location>
</feature>
<evidence type="ECO:0000256" key="5">
    <source>
        <dbReference type="ARBA" id="ARBA00023136"/>
    </source>
</evidence>
<gene>
    <name evidence="7" type="ORF">LZC95_30110</name>
</gene>
<feature type="transmembrane region" description="Helical" evidence="6">
    <location>
        <begin position="49"/>
        <end position="66"/>
    </location>
</feature>
<keyword evidence="8" id="KW-1185">Reference proteome</keyword>
<evidence type="ECO:0000256" key="1">
    <source>
        <dbReference type="ARBA" id="ARBA00004651"/>
    </source>
</evidence>
<evidence type="ECO:0000256" key="4">
    <source>
        <dbReference type="ARBA" id="ARBA00022989"/>
    </source>
</evidence>
<proteinExistence type="predicted"/>
<protein>
    <submittedName>
        <fullName evidence="7">MFS transporter</fullName>
    </submittedName>
</protein>
<feature type="transmembrane region" description="Helical" evidence="6">
    <location>
        <begin position="349"/>
        <end position="371"/>
    </location>
</feature>
<evidence type="ECO:0000313" key="8">
    <source>
        <dbReference type="Proteomes" id="UP001379533"/>
    </source>
</evidence>
<organism evidence="7 8">
    <name type="scientific">Pendulispora brunnea</name>
    <dbReference type="NCBI Taxonomy" id="2905690"/>
    <lineage>
        <taxon>Bacteria</taxon>
        <taxon>Pseudomonadati</taxon>
        <taxon>Myxococcota</taxon>
        <taxon>Myxococcia</taxon>
        <taxon>Myxococcales</taxon>
        <taxon>Sorangiineae</taxon>
        <taxon>Pendulisporaceae</taxon>
        <taxon>Pendulispora</taxon>
    </lineage>
</organism>
<comment type="subcellular location">
    <subcellularLocation>
        <location evidence="1">Cell membrane</location>
        <topology evidence="1">Multi-pass membrane protein</topology>
    </subcellularLocation>
</comment>
<dbReference type="Gene3D" id="1.20.1250.20">
    <property type="entry name" value="MFS general substrate transporter like domains"/>
    <property type="match status" value="1"/>
</dbReference>
<dbReference type="CDD" id="cd06173">
    <property type="entry name" value="MFS_MefA_like"/>
    <property type="match status" value="1"/>
</dbReference>
<name>A0ABZ2K0X1_9BACT</name>
<feature type="transmembrane region" description="Helical" evidence="6">
    <location>
        <begin position="104"/>
        <end position="121"/>
    </location>
</feature>
<sequence length="415" mass="43885">MIRFLRDNPIFARLWIGQLLCQSSTRMFQIAMMWWALGHAQTHPGLTGGVLLLMGVVPSVVLVNRIGRTVEKTPFRSLLLRCDAFAALTSGAFALLAYFGYASVPLLFVVVLLLATYQGFYDPTLNRAAPQLVPGSSLEKAVAFLTSTQSVASFTGAVLGALVIERLGLVGTALLNVAGYSASFVFNRMLPRPEPAPTTEGEPPPAGAPDEEGAWRSLRRFPFIRSILLAFAAVNFFGTPSLIVLPTYVKWTLHGTAATLATVEACMWLGLIAGTFGAGKIAFGGSNTVRLSALCIACMGLAVLVPGLTIGTVVYAAALACVGAALGVNNVKMVSWFQQNVPASHKGRFFAAMQAVCAGATPLAFAIFGQITDTLGPARTCLVQAAGILVVSAWIFLLSRRDAASATDLRLPEAT</sequence>
<dbReference type="RefSeq" id="WP_394841313.1">
    <property type="nucleotide sequence ID" value="NZ_CP089982.1"/>
</dbReference>
<dbReference type="InterPro" id="IPR011701">
    <property type="entry name" value="MFS"/>
</dbReference>
<feature type="transmembrane region" description="Helical" evidence="6">
    <location>
        <begin position="291"/>
        <end position="308"/>
    </location>
</feature>
<evidence type="ECO:0000256" key="2">
    <source>
        <dbReference type="ARBA" id="ARBA00022475"/>
    </source>
</evidence>
<evidence type="ECO:0000256" key="6">
    <source>
        <dbReference type="SAM" id="Phobius"/>
    </source>
</evidence>
<dbReference type="Pfam" id="PF07690">
    <property type="entry name" value="MFS_1"/>
    <property type="match status" value="1"/>
</dbReference>
<reference evidence="7 8" key="1">
    <citation type="submission" date="2021-12" db="EMBL/GenBank/DDBJ databases">
        <title>Discovery of the Pendulisporaceae a myxobacterial family with distinct sporulation behavior and unique specialized metabolism.</title>
        <authorList>
            <person name="Garcia R."/>
            <person name="Popoff A."/>
            <person name="Bader C.D."/>
            <person name="Loehr J."/>
            <person name="Walesch S."/>
            <person name="Walt C."/>
            <person name="Boldt J."/>
            <person name="Bunk B."/>
            <person name="Haeckl F.J.F.P.J."/>
            <person name="Gunesch A.P."/>
            <person name="Birkelbach J."/>
            <person name="Nuebel U."/>
            <person name="Pietschmann T."/>
            <person name="Bach T."/>
            <person name="Mueller R."/>
        </authorList>
    </citation>
    <scope>NUCLEOTIDE SEQUENCE [LARGE SCALE GENOMIC DNA]</scope>
    <source>
        <strain evidence="7 8">MSr12523</strain>
    </source>
</reference>
<keyword evidence="4 6" id="KW-1133">Transmembrane helix</keyword>
<keyword evidence="5 6" id="KW-0472">Membrane</keyword>
<feature type="transmembrane region" description="Helical" evidence="6">
    <location>
        <begin position="226"/>
        <end position="245"/>
    </location>
</feature>
<accession>A0ABZ2K0X1</accession>
<feature type="transmembrane region" description="Helical" evidence="6">
    <location>
        <begin position="314"/>
        <end position="337"/>
    </location>
</feature>
<dbReference type="Proteomes" id="UP001379533">
    <property type="component" value="Chromosome"/>
</dbReference>
<keyword evidence="3 6" id="KW-0812">Transmembrane</keyword>
<dbReference type="EMBL" id="CP089982">
    <property type="protein sequence ID" value="WXA90695.1"/>
    <property type="molecule type" value="Genomic_DNA"/>
</dbReference>
<evidence type="ECO:0000256" key="3">
    <source>
        <dbReference type="ARBA" id="ARBA00022692"/>
    </source>
</evidence>
<feature type="transmembrane region" description="Helical" evidence="6">
    <location>
        <begin position="12"/>
        <end position="37"/>
    </location>
</feature>
<evidence type="ECO:0000313" key="7">
    <source>
        <dbReference type="EMBL" id="WXA90695.1"/>
    </source>
</evidence>
<dbReference type="PANTHER" id="PTHR23513:SF6">
    <property type="entry name" value="MAJOR FACILITATOR SUPERFAMILY ASSOCIATED DOMAIN-CONTAINING PROTEIN"/>
    <property type="match status" value="1"/>
</dbReference>
<dbReference type="SUPFAM" id="SSF103473">
    <property type="entry name" value="MFS general substrate transporter"/>
    <property type="match status" value="1"/>
</dbReference>
<dbReference type="PANTHER" id="PTHR23513">
    <property type="entry name" value="INTEGRAL MEMBRANE EFFLUX PROTEIN-RELATED"/>
    <property type="match status" value="1"/>
</dbReference>